<keyword evidence="1" id="KW-0812">Transmembrane</keyword>
<sequence length="54" mass="6053">KAKNSLFAVTEILKLYYFTAIIEFCLPIVYVQSGFADRPTSVGIKSEKPKIDAK</sequence>
<keyword evidence="3" id="KW-1185">Reference proteome</keyword>
<keyword evidence="1" id="KW-1133">Transmembrane helix</keyword>
<gene>
    <name evidence="2" type="ORF">RDWZM_005364</name>
</gene>
<protein>
    <submittedName>
        <fullName evidence="2">Uncharacterized protein</fullName>
    </submittedName>
</protein>
<evidence type="ECO:0000313" key="3">
    <source>
        <dbReference type="Proteomes" id="UP001142055"/>
    </source>
</evidence>
<feature type="non-terminal residue" evidence="2">
    <location>
        <position position="54"/>
    </location>
</feature>
<feature type="transmembrane region" description="Helical" evidence="1">
    <location>
        <begin position="12"/>
        <end position="31"/>
    </location>
</feature>
<keyword evidence="1" id="KW-0472">Membrane</keyword>
<name>A0A9Q0M7Q0_BLOTA</name>
<feature type="non-terminal residue" evidence="2">
    <location>
        <position position="1"/>
    </location>
</feature>
<dbReference type="AlphaFoldDB" id="A0A9Q0M7Q0"/>
<evidence type="ECO:0000313" key="2">
    <source>
        <dbReference type="EMBL" id="KAJ6219552.1"/>
    </source>
</evidence>
<accession>A0A9Q0M7Q0</accession>
<evidence type="ECO:0000256" key="1">
    <source>
        <dbReference type="SAM" id="Phobius"/>
    </source>
</evidence>
<reference evidence="2" key="1">
    <citation type="submission" date="2022-12" db="EMBL/GenBank/DDBJ databases">
        <title>Genome assemblies of Blomia tropicalis.</title>
        <authorList>
            <person name="Cui Y."/>
        </authorList>
    </citation>
    <scope>NUCLEOTIDE SEQUENCE</scope>
    <source>
        <tissue evidence="2">Adult mites</tissue>
    </source>
</reference>
<dbReference type="EMBL" id="JAPWDV010000002">
    <property type="protein sequence ID" value="KAJ6219552.1"/>
    <property type="molecule type" value="Genomic_DNA"/>
</dbReference>
<proteinExistence type="predicted"/>
<organism evidence="2 3">
    <name type="scientific">Blomia tropicalis</name>
    <name type="common">Mite</name>
    <dbReference type="NCBI Taxonomy" id="40697"/>
    <lineage>
        <taxon>Eukaryota</taxon>
        <taxon>Metazoa</taxon>
        <taxon>Ecdysozoa</taxon>
        <taxon>Arthropoda</taxon>
        <taxon>Chelicerata</taxon>
        <taxon>Arachnida</taxon>
        <taxon>Acari</taxon>
        <taxon>Acariformes</taxon>
        <taxon>Sarcoptiformes</taxon>
        <taxon>Astigmata</taxon>
        <taxon>Glycyphagoidea</taxon>
        <taxon>Echimyopodidae</taxon>
        <taxon>Blomia</taxon>
    </lineage>
</organism>
<dbReference type="Proteomes" id="UP001142055">
    <property type="component" value="Chromosome 2"/>
</dbReference>
<comment type="caution">
    <text evidence="2">The sequence shown here is derived from an EMBL/GenBank/DDBJ whole genome shotgun (WGS) entry which is preliminary data.</text>
</comment>